<accession>A0A9W9PM99</accession>
<proteinExistence type="predicted"/>
<sequence length="74" mass="7420">MTPPAKKNDFAGMGAWATVPKGGPSSTLTFGSSTSASSSSSGGKSGQGPSPMLEAYKNSPTTSLSWSHLKVTAQ</sequence>
<comment type="caution">
    <text evidence="2">The sequence shown here is derived from an EMBL/GenBank/DDBJ whole genome shotgun (WGS) entry which is preliminary data.</text>
</comment>
<keyword evidence="3" id="KW-1185">Reference proteome</keyword>
<dbReference type="AlphaFoldDB" id="A0A9W9PM99"/>
<feature type="region of interest" description="Disordered" evidence="1">
    <location>
        <begin position="1"/>
        <end position="74"/>
    </location>
</feature>
<evidence type="ECO:0000313" key="2">
    <source>
        <dbReference type="EMBL" id="KAJ5299727.1"/>
    </source>
</evidence>
<feature type="compositionally biased region" description="Low complexity" evidence="1">
    <location>
        <begin position="22"/>
        <end position="51"/>
    </location>
</feature>
<protein>
    <submittedName>
        <fullName evidence="2">Uncharacterized protein</fullName>
    </submittedName>
</protein>
<gene>
    <name evidence="2" type="ORF">N7476_011284</name>
</gene>
<name>A0A9W9PM99_9EURO</name>
<evidence type="ECO:0000256" key="1">
    <source>
        <dbReference type="SAM" id="MobiDB-lite"/>
    </source>
</evidence>
<organism evidence="2 3">
    <name type="scientific">Penicillium atrosanguineum</name>
    <dbReference type="NCBI Taxonomy" id="1132637"/>
    <lineage>
        <taxon>Eukaryota</taxon>
        <taxon>Fungi</taxon>
        <taxon>Dikarya</taxon>
        <taxon>Ascomycota</taxon>
        <taxon>Pezizomycotina</taxon>
        <taxon>Eurotiomycetes</taxon>
        <taxon>Eurotiomycetidae</taxon>
        <taxon>Eurotiales</taxon>
        <taxon>Aspergillaceae</taxon>
        <taxon>Penicillium</taxon>
    </lineage>
</organism>
<dbReference type="Proteomes" id="UP001147746">
    <property type="component" value="Unassembled WGS sequence"/>
</dbReference>
<reference evidence="2" key="1">
    <citation type="submission" date="2022-12" db="EMBL/GenBank/DDBJ databases">
        <authorList>
            <person name="Petersen C."/>
        </authorList>
    </citation>
    <scope>NUCLEOTIDE SEQUENCE</scope>
    <source>
        <strain evidence="2">IBT 21472</strain>
    </source>
</reference>
<reference evidence="2" key="2">
    <citation type="journal article" date="2023" name="IMA Fungus">
        <title>Comparative genomic study of the Penicillium genus elucidates a diverse pangenome and 15 lateral gene transfer events.</title>
        <authorList>
            <person name="Petersen C."/>
            <person name="Sorensen T."/>
            <person name="Nielsen M.R."/>
            <person name="Sondergaard T.E."/>
            <person name="Sorensen J.L."/>
            <person name="Fitzpatrick D.A."/>
            <person name="Frisvad J.C."/>
            <person name="Nielsen K.L."/>
        </authorList>
    </citation>
    <scope>NUCLEOTIDE SEQUENCE</scope>
    <source>
        <strain evidence="2">IBT 21472</strain>
    </source>
</reference>
<dbReference type="EMBL" id="JAPZBO010000010">
    <property type="protein sequence ID" value="KAJ5299727.1"/>
    <property type="molecule type" value="Genomic_DNA"/>
</dbReference>
<evidence type="ECO:0000313" key="3">
    <source>
        <dbReference type="Proteomes" id="UP001147746"/>
    </source>
</evidence>